<evidence type="ECO:0000313" key="1">
    <source>
        <dbReference type="EMBL" id="MBE9080324.1"/>
    </source>
</evidence>
<gene>
    <name evidence="1" type="ORF">IQ241_24060</name>
</gene>
<proteinExistence type="predicted"/>
<evidence type="ECO:0000313" key="2">
    <source>
        <dbReference type="Proteomes" id="UP000636505"/>
    </source>
</evidence>
<dbReference type="InterPro" id="IPR038282">
    <property type="entry name" value="DUF2267_sf"/>
</dbReference>
<comment type="caution">
    <text evidence="1">The sequence shown here is derived from an EMBL/GenBank/DDBJ whole genome shotgun (WGS) entry which is preliminary data.</text>
</comment>
<dbReference type="InterPro" id="IPR018727">
    <property type="entry name" value="DUF2267"/>
</dbReference>
<dbReference type="Gene3D" id="1.10.490.110">
    <property type="entry name" value="Uncharacterized conserved protein DUF2267"/>
    <property type="match status" value="1"/>
</dbReference>
<reference evidence="1" key="1">
    <citation type="submission" date="2020-10" db="EMBL/GenBank/DDBJ databases">
        <authorList>
            <person name="Castelo-Branco R."/>
            <person name="Eusebio N."/>
            <person name="Adriana R."/>
            <person name="Vieira A."/>
            <person name="Brugerolle De Fraissinette N."/>
            <person name="Rezende De Castro R."/>
            <person name="Schneider M.P."/>
            <person name="Vasconcelos V."/>
            <person name="Leao P.N."/>
        </authorList>
    </citation>
    <scope>NUCLEOTIDE SEQUENCE</scope>
    <source>
        <strain evidence="1">LEGE 07310</strain>
    </source>
</reference>
<name>A0A8J7AK51_9CYAN</name>
<dbReference type="RefSeq" id="WP_193912156.1">
    <property type="nucleotide sequence ID" value="NZ_JADEXG010000102.1"/>
</dbReference>
<keyword evidence="2" id="KW-1185">Reference proteome</keyword>
<protein>
    <submittedName>
        <fullName evidence="1">DUF2267 domain-containing protein</fullName>
    </submittedName>
</protein>
<dbReference type="Pfam" id="PF10025">
    <property type="entry name" value="DUF2267"/>
    <property type="match status" value="1"/>
</dbReference>
<organism evidence="1 2">
    <name type="scientific">Vasconcelosia minhoensis LEGE 07310</name>
    <dbReference type="NCBI Taxonomy" id="915328"/>
    <lineage>
        <taxon>Bacteria</taxon>
        <taxon>Bacillati</taxon>
        <taxon>Cyanobacteriota</taxon>
        <taxon>Cyanophyceae</taxon>
        <taxon>Nodosilineales</taxon>
        <taxon>Cymatolegaceae</taxon>
        <taxon>Vasconcelosia</taxon>
        <taxon>Vasconcelosia minhoensis</taxon>
    </lineage>
</organism>
<accession>A0A8J7AK51</accession>
<dbReference type="AlphaFoldDB" id="A0A8J7AK51"/>
<dbReference type="EMBL" id="JADEXG010000102">
    <property type="protein sequence ID" value="MBE9080324.1"/>
    <property type="molecule type" value="Genomic_DNA"/>
</dbReference>
<sequence>MSMTGLPVFDTTVQKTNTWVNDLAAELGWDDKHRAFQGLRVTLHALRDRLTAEEAAHLGSQLPILIGGFYYENWKPATNPSKERSKEEFLGHIRQYFESIQPPESSDIGFDVERLVRAVFKILTQRVSQGEIADVVQMLPPELRDLWPQQVSN</sequence>
<dbReference type="Proteomes" id="UP000636505">
    <property type="component" value="Unassembled WGS sequence"/>
</dbReference>